<feature type="transmembrane region" description="Helical" evidence="8">
    <location>
        <begin position="218"/>
        <end position="244"/>
    </location>
</feature>
<feature type="transmembrane region" description="Helical" evidence="8">
    <location>
        <begin position="134"/>
        <end position="154"/>
    </location>
</feature>
<name>A0A7C4MSG4_9BACT</name>
<dbReference type="Pfam" id="PF01594">
    <property type="entry name" value="AI-2E_transport"/>
    <property type="match status" value="1"/>
</dbReference>
<evidence type="ECO:0000256" key="5">
    <source>
        <dbReference type="ARBA" id="ARBA00022692"/>
    </source>
</evidence>
<reference evidence="9" key="1">
    <citation type="journal article" date="2020" name="mSystems">
        <title>Genome- and Community-Level Interaction Insights into Carbon Utilization and Element Cycling Functions of Hydrothermarchaeota in Hydrothermal Sediment.</title>
        <authorList>
            <person name="Zhou Z."/>
            <person name="Liu Y."/>
            <person name="Xu W."/>
            <person name="Pan J."/>
            <person name="Luo Z.H."/>
            <person name="Li M."/>
        </authorList>
    </citation>
    <scope>NUCLEOTIDE SEQUENCE [LARGE SCALE GENOMIC DNA]</scope>
    <source>
        <strain evidence="9">SpSt-477</strain>
    </source>
</reference>
<keyword evidence="6 8" id="KW-1133">Transmembrane helix</keyword>
<evidence type="ECO:0000256" key="4">
    <source>
        <dbReference type="ARBA" id="ARBA00022475"/>
    </source>
</evidence>
<comment type="caution">
    <text evidence="9">The sequence shown here is derived from an EMBL/GenBank/DDBJ whole genome shotgun (WGS) entry which is preliminary data.</text>
</comment>
<dbReference type="PANTHER" id="PTHR21716:SF53">
    <property type="entry name" value="PERMEASE PERM-RELATED"/>
    <property type="match status" value="1"/>
</dbReference>
<dbReference type="EMBL" id="DSUH01000108">
    <property type="protein sequence ID" value="HGU32159.1"/>
    <property type="molecule type" value="Genomic_DNA"/>
</dbReference>
<dbReference type="GO" id="GO:0055085">
    <property type="term" value="P:transmembrane transport"/>
    <property type="evidence" value="ECO:0007669"/>
    <property type="project" value="TreeGrafter"/>
</dbReference>
<evidence type="ECO:0000256" key="8">
    <source>
        <dbReference type="SAM" id="Phobius"/>
    </source>
</evidence>
<dbReference type="AlphaFoldDB" id="A0A7C4MSG4"/>
<evidence type="ECO:0000256" key="7">
    <source>
        <dbReference type="ARBA" id="ARBA00023136"/>
    </source>
</evidence>
<evidence type="ECO:0000256" key="3">
    <source>
        <dbReference type="ARBA" id="ARBA00022448"/>
    </source>
</evidence>
<evidence type="ECO:0000313" key="9">
    <source>
        <dbReference type="EMBL" id="HGU32159.1"/>
    </source>
</evidence>
<protein>
    <submittedName>
        <fullName evidence="9">AI-2E family transporter</fullName>
    </submittedName>
</protein>
<evidence type="ECO:0000256" key="2">
    <source>
        <dbReference type="ARBA" id="ARBA00009773"/>
    </source>
</evidence>
<keyword evidence="3" id="KW-0813">Transport</keyword>
<comment type="similarity">
    <text evidence="2">Belongs to the autoinducer-2 exporter (AI-2E) (TC 2.A.86) family.</text>
</comment>
<keyword evidence="5 8" id="KW-0812">Transmembrane</keyword>
<feature type="transmembrane region" description="Helical" evidence="8">
    <location>
        <begin position="6"/>
        <end position="30"/>
    </location>
</feature>
<proteinExistence type="inferred from homology"/>
<comment type="subcellular location">
    <subcellularLocation>
        <location evidence="1">Cell membrane</location>
        <topology evidence="1">Multi-pass membrane protein</topology>
    </subcellularLocation>
</comment>
<organism evidence="9">
    <name type="scientific">Desulfatirhabdium butyrativorans</name>
    <dbReference type="NCBI Taxonomy" id="340467"/>
    <lineage>
        <taxon>Bacteria</taxon>
        <taxon>Pseudomonadati</taxon>
        <taxon>Thermodesulfobacteriota</taxon>
        <taxon>Desulfobacteria</taxon>
        <taxon>Desulfobacterales</taxon>
        <taxon>Desulfatirhabdiaceae</taxon>
        <taxon>Desulfatirhabdium</taxon>
    </lineage>
</organism>
<sequence>MVIFGVFILIIGFGSMLMPVFAAWIIAYLLEGPVKRLQHIGLPRLAAVMLVFIVFSAVLTVVCLVVIPRLSFQLTDFVERIPENMIRIRNALTFLPERYPDWITHEQVAQLTSELSRQLNASAQQLLLHTFSGIVNVIGALVYIFLVPVLVFFIMKDKDQLSQWVLRFLPTDRTLVDRIGREIDVQMSNYIRGKTIEMLIVGVVAYILFHFFGLRYTILLSTLVGLSVFVPVVGAIVMTVPVVLVGFLKFGFSQQLLWLTFAYIVLQQLDGNVLVPILFAEVNKLHPVAIISAVLVFGGIWGIWGVVFAIPLATLVQAIIQAWPEGLSKPEVQPESSTDIH</sequence>
<dbReference type="PANTHER" id="PTHR21716">
    <property type="entry name" value="TRANSMEMBRANE PROTEIN"/>
    <property type="match status" value="1"/>
</dbReference>
<accession>A0A7C4MSG4</accession>
<evidence type="ECO:0000256" key="1">
    <source>
        <dbReference type="ARBA" id="ARBA00004651"/>
    </source>
</evidence>
<feature type="transmembrane region" description="Helical" evidence="8">
    <location>
        <begin position="285"/>
        <end position="310"/>
    </location>
</feature>
<dbReference type="InterPro" id="IPR002549">
    <property type="entry name" value="AI-2E-like"/>
</dbReference>
<feature type="transmembrane region" description="Helical" evidence="8">
    <location>
        <begin position="42"/>
        <end position="67"/>
    </location>
</feature>
<gene>
    <name evidence="9" type="ORF">ENS29_04805</name>
</gene>
<feature type="transmembrane region" description="Helical" evidence="8">
    <location>
        <begin position="195"/>
        <end position="212"/>
    </location>
</feature>
<keyword evidence="4" id="KW-1003">Cell membrane</keyword>
<dbReference type="GO" id="GO:0005886">
    <property type="term" value="C:plasma membrane"/>
    <property type="evidence" value="ECO:0007669"/>
    <property type="project" value="UniProtKB-SubCell"/>
</dbReference>
<evidence type="ECO:0000256" key="6">
    <source>
        <dbReference type="ARBA" id="ARBA00022989"/>
    </source>
</evidence>
<keyword evidence="7 8" id="KW-0472">Membrane</keyword>